<dbReference type="AlphaFoldDB" id="A0A0U1KX75"/>
<protein>
    <submittedName>
        <fullName evidence="1">Uncharacterized protein</fullName>
    </submittedName>
</protein>
<name>A0A0U1KX75_9FIRM</name>
<accession>A0A0U1KX75</accession>
<proteinExistence type="predicted"/>
<reference evidence="2" key="1">
    <citation type="submission" date="2015-03" db="EMBL/GenBank/DDBJ databases">
        <authorList>
            <person name="Nijsse Bart"/>
        </authorList>
    </citation>
    <scope>NUCLEOTIDE SEQUENCE [LARGE SCALE GENOMIC DNA]</scope>
</reference>
<gene>
    <name evidence="1" type="ORF">SpAn4DRAFT_3585</name>
</gene>
<organism evidence="1 2">
    <name type="scientific">Sporomusa ovata</name>
    <dbReference type="NCBI Taxonomy" id="2378"/>
    <lineage>
        <taxon>Bacteria</taxon>
        <taxon>Bacillati</taxon>
        <taxon>Bacillota</taxon>
        <taxon>Negativicutes</taxon>
        <taxon>Selenomonadales</taxon>
        <taxon>Sporomusaceae</taxon>
        <taxon>Sporomusa</taxon>
    </lineage>
</organism>
<dbReference type="Proteomes" id="UP000049855">
    <property type="component" value="Unassembled WGS sequence"/>
</dbReference>
<evidence type="ECO:0000313" key="1">
    <source>
        <dbReference type="EMBL" id="CQR71719.1"/>
    </source>
</evidence>
<evidence type="ECO:0000313" key="2">
    <source>
        <dbReference type="Proteomes" id="UP000049855"/>
    </source>
</evidence>
<keyword evidence="2" id="KW-1185">Reference proteome</keyword>
<sequence>MIGAQGRWLCDCMQYSMGSYLATGLAEHADGFCYLGCFLYLDTVAKID</sequence>
<dbReference type="EMBL" id="CTRP01000005">
    <property type="protein sequence ID" value="CQR71719.1"/>
    <property type="molecule type" value="Genomic_DNA"/>
</dbReference>